<organism evidence="10">
    <name type="scientific">Nothobranchius furzeri</name>
    <name type="common">Turquoise killifish</name>
    <dbReference type="NCBI Taxonomy" id="105023"/>
    <lineage>
        <taxon>Eukaryota</taxon>
        <taxon>Metazoa</taxon>
        <taxon>Chordata</taxon>
        <taxon>Craniata</taxon>
        <taxon>Vertebrata</taxon>
        <taxon>Euteleostomi</taxon>
        <taxon>Actinopterygii</taxon>
        <taxon>Neopterygii</taxon>
        <taxon>Teleostei</taxon>
        <taxon>Neoteleostei</taxon>
        <taxon>Acanthomorphata</taxon>
        <taxon>Ovalentaria</taxon>
        <taxon>Atherinomorphae</taxon>
        <taxon>Cyprinodontiformes</taxon>
        <taxon>Nothobranchiidae</taxon>
        <taxon>Nothobranchius</taxon>
    </lineage>
</organism>
<feature type="transmembrane region" description="Helical" evidence="9">
    <location>
        <begin position="229"/>
        <end position="250"/>
    </location>
</feature>
<name>A0A1A8AYI2_NOTFU</name>
<gene>
    <name evidence="10" type="primary">SFXN4</name>
</gene>
<accession>A0A1A8AYI2</accession>
<comment type="subcellular location">
    <subcellularLocation>
        <location evidence="1">Mitochondrion membrane</location>
        <topology evidence="1">Multi-pass membrane protein</topology>
    </subcellularLocation>
</comment>
<feature type="transmembrane region" description="Helical" evidence="9">
    <location>
        <begin position="173"/>
        <end position="193"/>
    </location>
</feature>
<dbReference type="GO" id="GO:1990542">
    <property type="term" value="P:mitochondrial transmembrane transport"/>
    <property type="evidence" value="ECO:0007669"/>
    <property type="project" value="TreeGrafter"/>
</dbReference>
<keyword evidence="8 9" id="KW-0472">Membrane</keyword>
<dbReference type="RefSeq" id="XP_070398287.1">
    <property type="nucleotide sequence ID" value="XM_070542186.1"/>
</dbReference>
<feature type="transmembrane region" description="Helical" evidence="9">
    <location>
        <begin position="140"/>
        <end position="161"/>
    </location>
</feature>
<evidence type="ECO:0000256" key="7">
    <source>
        <dbReference type="ARBA" id="ARBA00023128"/>
    </source>
</evidence>
<keyword evidence="6 9" id="KW-1133">Transmembrane helix</keyword>
<dbReference type="AlphaFoldDB" id="A0A1A8AYI2"/>
<dbReference type="OMA" id="NVRFWIA"/>
<evidence type="ECO:0000256" key="3">
    <source>
        <dbReference type="ARBA" id="ARBA00022448"/>
    </source>
</evidence>
<comment type="similarity">
    <text evidence="2">Belongs to the sideroflexin family.</text>
</comment>
<keyword evidence="7" id="KW-0496">Mitochondrion</keyword>
<evidence type="ECO:0000256" key="4">
    <source>
        <dbReference type="ARBA" id="ARBA00022692"/>
    </source>
</evidence>
<evidence type="ECO:0000256" key="6">
    <source>
        <dbReference type="ARBA" id="ARBA00022989"/>
    </source>
</evidence>
<evidence type="ECO:0000256" key="2">
    <source>
        <dbReference type="ARBA" id="ARBA00005974"/>
    </source>
</evidence>
<dbReference type="KEGG" id="nfu:107375550"/>
<dbReference type="PANTHER" id="PTHR11153">
    <property type="entry name" value="SIDEROFLEXIN"/>
    <property type="match status" value="1"/>
</dbReference>
<keyword evidence="3" id="KW-0813">Transport</keyword>
<dbReference type="InterPro" id="IPR004686">
    <property type="entry name" value="Mtc"/>
</dbReference>
<dbReference type="EMBL" id="HADY01020790">
    <property type="protein sequence ID" value="SBP59275.1"/>
    <property type="molecule type" value="Transcribed_RNA"/>
</dbReference>
<keyword evidence="4 9" id="KW-0812">Transmembrane</keyword>
<sequence>MDPTLLLWKSEGQSFFQRFGLWFNHLLDPTLLLFSDAEIQKAHGALLEQNVNVKEKDESAVTLLLSSVHADSGALLPLHFRPPAVFPASVFPVLGSLIHHNGVRPALFWQFLLQSYNAMFTHTNRNSSGEQEGKSSLLQLLPVIGAVSYTTVAGVLPQILINRLNIKSSLLQTYVKSILPIPLSATLAFFSVLTVRSEESRTGIRVFDSNGNAIGVSKAAGKKAVWDTALSRAVLLGTTAAVPIPLILLLRRTRLFQRNPLLVTPCFYASIALVFCLMIPVSFSLFPQLGTINREKVEDELQAEAVGGELYYHRGL</sequence>
<dbReference type="GO" id="GO:0015075">
    <property type="term" value="F:monoatomic ion transmembrane transporter activity"/>
    <property type="evidence" value="ECO:0007669"/>
    <property type="project" value="InterPro"/>
</dbReference>
<proteinExistence type="inferred from homology"/>
<dbReference type="OrthoDB" id="6608471at2759"/>
<evidence type="ECO:0000256" key="1">
    <source>
        <dbReference type="ARBA" id="ARBA00004225"/>
    </source>
</evidence>
<evidence type="ECO:0000256" key="5">
    <source>
        <dbReference type="ARBA" id="ARBA00022970"/>
    </source>
</evidence>
<reference evidence="10" key="2">
    <citation type="submission" date="2016-06" db="EMBL/GenBank/DDBJ databases">
        <title>The genome of a short-lived fish provides insights into sex chromosome evolution and the genetic control of aging.</title>
        <authorList>
            <person name="Reichwald K."/>
            <person name="Felder M."/>
            <person name="Petzold A."/>
            <person name="Koch P."/>
            <person name="Groth M."/>
            <person name="Platzer M."/>
        </authorList>
    </citation>
    <scope>NUCLEOTIDE SEQUENCE</scope>
    <source>
        <tissue evidence="10">Brain</tissue>
    </source>
</reference>
<reference evidence="10" key="1">
    <citation type="submission" date="2016-05" db="EMBL/GenBank/DDBJ databases">
        <authorList>
            <person name="Lavstsen T."/>
            <person name="Jespersen J.S."/>
        </authorList>
    </citation>
    <scope>NUCLEOTIDE SEQUENCE</scope>
    <source>
        <tissue evidence="10">Brain</tissue>
    </source>
</reference>
<evidence type="ECO:0000256" key="8">
    <source>
        <dbReference type="ARBA" id="ARBA00023136"/>
    </source>
</evidence>
<keyword evidence="5" id="KW-0029">Amino-acid transport</keyword>
<evidence type="ECO:0000256" key="9">
    <source>
        <dbReference type="SAM" id="Phobius"/>
    </source>
</evidence>
<feature type="transmembrane region" description="Helical" evidence="9">
    <location>
        <begin position="262"/>
        <end position="286"/>
    </location>
</feature>
<dbReference type="PANTHER" id="PTHR11153:SF3">
    <property type="entry name" value="SIDEROFLEXIN-4"/>
    <property type="match status" value="1"/>
</dbReference>
<protein>
    <submittedName>
        <fullName evidence="10">Sideroflexin 4</fullName>
    </submittedName>
</protein>
<dbReference type="GO" id="GO:0005743">
    <property type="term" value="C:mitochondrial inner membrane"/>
    <property type="evidence" value="ECO:0007669"/>
    <property type="project" value="TreeGrafter"/>
</dbReference>
<dbReference type="Pfam" id="PF03820">
    <property type="entry name" value="SFXNs"/>
    <property type="match status" value="1"/>
</dbReference>
<evidence type="ECO:0000313" key="10">
    <source>
        <dbReference type="EMBL" id="SBP59275.1"/>
    </source>
</evidence>
<dbReference type="GeneID" id="107375550"/>
<dbReference type="GO" id="GO:0006865">
    <property type="term" value="P:amino acid transport"/>
    <property type="evidence" value="ECO:0007669"/>
    <property type="project" value="UniProtKB-KW"/>
</dbReference>